<keyword evidence="2" id="KW-1185">Reference proteome</keyword>
<gene>
    <name evidence="1" type="ORF">NDU88_001787</name>
</gene>
<organism evidence="1 2">
    <name type="scientific">Pleurodeles waltl</name>
    <name type="common">Iberian ribbed newt</name>
    <dbReference type="NCBI Taxonomy" id="8319"/>
    <lineage>
        <taxon>Eukaryota</taxon>
        <taxon>Metazoa</taxon>
        <taxon>Chordata</taxon>
        <taxon>Craniata</taxon>
        <taxon>Vertebrata</taxon>
        <taxon>Euteleostomi</taxon>
        <taxon>Amphibia</taxon>
        <taxon>Batrachia</taxon>
        <taxon>Caudata</taxon>
        <taxon>Salamandroidea</taxon>
        <taxon>Salamandridae</taxon>
        <taxon>Pleurodelinae</taxon>
        <taxon>Pleurodeles</taxon>
    </lineage>
</organism>
<protein>
    <submittedName>
        <fullName evidence="1">Uncharacterized protein</fullName>
    </submittedName>
</protein>
<comment type="caution">
    <text evidence="1">The sequence shown here is derived from an EMBL/GenBank/DDBJ whole genome shotgun (WGS) entry which is preliminary data.</text>
</comment>
<dbReference type="Proteomes" id="UP001066276">
    <property type="component" value="Chromosome 7"/>
</dbReference>
<evidence type="ECO:0000313" key="1">
    <source>
        <dbReference type="EMBL" id="KAJ1123316.1"/>
    </source>
</evidence>
<dbReference type="EMBL" id="JANPWB010000011">
    <property type="protein sequence ID" value="KAJ1123316.1"/>
    <property type="molecule type" value="Genomic_DNA"/>
</dbReference>
<feature type="non-terminal residue" evidence="1">
    <location>
        <position position="1"/>
    </location>
</feature>
<dbReference type="GO" id="GO:0003676">
    <property type="term" value="F:nucleic acid binding"/>
    <property type="evidence" value="ECO:0007669"/>
    <property type="project" value="InterPro"/>
</dbReference>
<feature type="non-terminal residue" evidence="1">
    <location>
        <position position="55"/>
    </location>
</feature>
<accession>A0AAV7P575</accession>
<reference evidence="1" key="1">
    <citation type="journal article" date="2022" name="bioRxiv">
        <title>Sequencing and chromosome-scale assembly of the giantPleurodeles waltlgenome.</title>
        <authorList>
            <person name="Brown T."/>
            <person name="Elewa A."/>
            <person name="Iarovenko S."/>
            <person name="Subramanian E."/>
            <person name="Araus A.J."/>
            <person name="Petzold A."/>
            <person name="Susuki M."/>
            <person name="Suzuki K.-i.T."/>
            <person name="Hayashi T."/>
            <person name="Toyoda A."/>
            <person name="Oliveira C."/>
            <person name="Osipova E."/>
            <person name="Leigh N.D."/>
            <person name="Simon A."/>
            <person name="Yun M.H."/>
        </authorList>
    </citation>
    <scope>NUCLEOTIDE SEQUENCE</scope>
    <source>
        <strain evidence="1">20211129_DDA</strain>
        <tissue evidence="1">Liver</tissue>
    </source>
</reference>
<sequence>VVVECIKWAKASKLDVEEAVNLMLWFYRTTPHSVTKIYPFELLKGRRSTSRLFPA</sequence>
<evidence type="ECO:0000313" key="2">
    <source>
        <dbReference type="Proteomes" id="UP001066276"/>
    </source>
</evidence>
<proteinExistence type="predicted"/>
<dbReference type="InterPro" id="IPR036397">
    <property type="entry name" value="RNaseH_sf"/>
</dbReference>
<name>A0AAV7P575_PLEWA</name>
<dbReference type="Gene3D" id="3.30.420.10">
    <property type="entry name" value="Ribonuclease H-like superfamily/Ribonuclease H"/>
    <property type="match status" value="1"/>
</dbReference>
<dbReference type="AlphaFoldDB" id="A0AAV7P575"/>